<accession>A0A1J9QW59</accession>
<keyword evidence="2" id="KW-1185">Reference proteome</keyword>
<dbReference type="OrthoDB" id="4187842at2759"/>
<gene>
    <name evidence="1" type="ORF">ACJ73_08236</name>
</gene>
<name>A0A1J9QW59_9EURO</name>
<feature type="non-terminal residue" evidence="1">
    <location>
        <position position="1"/>
    </location>
</feature>
<organism evidence="1 2">
    <name type="scientific">Blastomyces percursus</name>
    <dbReference type="NCBI Taxonomy" id="1658174"/>
    <lineage>
        <taxon>Eukaryota</taxon>
        <taxon>Fungi</taxon>
        <taxon>Dikarya</taxon>
        <taxon>Ascomycota</taxon>
        <taxon>Pezizomycotina</taxon>
        <taxon>Eurotiomycetes</taxon>
        <taxon>Eurotiomycetidae</taxon>
        <taxon>Onygenales</taxon>
        <taxon>Ajellomycetaceae</taxon>
        <taxon>Blastomyces</taxon>
    </lineage>
</organism>
<proteinExistence type="predicted"/>
<dbReference type="Proteomes" id="UP000242791">
    <property type="component" value="Unassembled WGS sequence"/>
</dbReference>
<dbReference type="AlphaFoldDB" id="A0A1J9QW59"/>
<dbReference type="EMBL" id="LGTZ01001877">
    <property type="protein sequence ID" value="OJD20431.1"/>
    <property type="molecule type" value="Genomic_DNA"/>
</dbReference>
<evidence type="ECO:0000313" key="1">
    <source>
        <dbReference type="EMBL" id="OJD20431.1"/>
    </source>
</evidence>
<dbReference type="VEuPathDB" id="FungiDB:ACJ73_08236"/>
<reference evidence="1 2" key="1">
    <citation type="submission" date="2015-08" db="EMBL/GenBank/DDBJ databases">
        <title>Emmonsia species relationships and genome sequence.</title>
        <authorList>
            <person name="Cuomo C.A."/>
            <person name="Schwartz I.S."/>
            <person name="Kenyon C."/>
            <person name="De Hoog G.S."/>
            <person name="Govender N.P."/>
            <person name="Botha A."/>
            <person name="Moreno L."/>
            <person name="De Vries M."/>
            <person name="Munoz J.F."/>
            <person name="Stielow J.B."/>
        </authorList>
    </citation>
    <scope>NUCLEOTIDE SEQUENCE [LARGE SCALE GENOMIC DNA]</scope>
    <source>
        <strain evidence="1 2">EI222</strain>
    </source>
</reference>
<protein>
    <submittedName>
        <fullName evidence="1">Uncharacterized protein</fullName>
    </submittedName>
</protein>
<evidence type="ECO:0000313" key="2">
    <source>
        <dbReference type="Proteomes" id="UP000242791"/>
    </source>
</evidence>
<sequence>LPMMSPKLNRLTHGTKLYMMPPPLVTSAVHPRPLLHPIVFLSQITWGLSQPPTCIHYLIEWKVTLNNRVVARDTEPDLVLPPSSYWQRFLKQKPKDIVHRKISHNRRVRSDDTTIVISVNDCSQRDLTKRFENTDIDWTAVEKQLLMWGNLFRLGKKLRLNMSFNYIEDSHPTPARRGDKRGTSSVTQRMLTEQETQIDAECISGQPSVWRDVYKLMRCPGPSCHLGQYCWQDPNGKKHYKLRTHHLKSLVRYVEKGGILETHDDVPGMICEQLYAEEQQRLEKGRPRGSNPLATNTPYPININILPTQSPHTSMLETPTPATPPSLNTHPSDCPKIPGPRDEAVKAYTQWQELNVTDDVLKEDFRKARDVALANGLDLEQVYNDQDPEFFIKNGIKIGIARCFVSDITEWVKQREEVMDS</sequence>
<dbReference type="STRING" id="1658174.A0A1J9QW59"/>
<comment type="caution">
    <text evidence="1">The sequence shown here is derived from an EMBL/GenBank/DDBJ whole genome shotgun (WGS) entry which is preliminary data.</text>
</comment>